<dbReference type="GO" id="GO:0140359">
    <property type="term" value="F:ABC-type transporter activity"/>
    <property type="evidence" value="ECO:0007669"/>
    <property type="project" value="InterPro"/>
</dbReference>
<comment type="caution">
    <text evidence="8">The sequence shown here is derived from an EMBL/GenBank/DDBJ whole genome shotgun (WGS) entry which is preliminary data.</text>
</comment>
<proteinExistence type="inferred from homology"/>
<dbReference type="PANTHER" id="PTHR43229">
    <property type="entry name" value="NODULATION PROTEIN J"/>
    <property type="match status" value="1"/>
</dbReference>
<keyword evidence="6" id="KW-1003">Cell membrane</keyword>
<feature type="transmembrane region" description="Helical" evidence="6">
    <location>
        <begin position="81"/>
        <end position="103"/>
    </location>
</feature>
<reference evidence="8 9" key="1">
    <citation type="submission" date="2019-06" db="EMBL/GenBank/DDBJ databases">
        <title>Sequencing the genomes of 1000 actinobacteria strains.</title>
        <authorList>
            <person name="Klenk H.-P."/>
        </authorList>
    </citation>
    <scope>NUCLEOTIDE SEQUENCE [LARGE SCALE GENOMIC DNA]</scope>
    <source>
        <strain evidence="8 9">DSM 25218</strain>
    </source>
</reference>
<dbReference type="PANTHER" id="PTHR43229:SF2">
    <property type="entry name" value="NODULATION PROTEIN J"/>
    <property type="match status" value="1"/>
</dbReference>
<evidence type="ECO:0000313" key="8">
    <source>
        <dbReference type="EMBL" id="TQL66682.1"/>
    </source>
</evidence>
<dbReference type="RefSeq" id="WP_141778869.1">
    <property type="nucleotide sequence ID" value="NZ_VFOV01000001.1"/>
</dbReference>
<sequence>MSAAIDVRFSDVVNVHGSRITWAAVDTWVVAKRHLLHLVRRPDELLGTLMIPVMAVAMFGFVFGDAFGVAMDVPGAEYREFLLPGLFALTMAFGIGNTTISVAEDVRGGVLDRMRSLPMSPVAVLAGRSLADVILAVVELGILMALGTLFGWQAHLGAAGVVAALGLLILLRLAFSWVGILLGLLVSGPEAAMKYFALVFPLAMVADTIVPTDLMPSWLGGLAAWNPLTSTVIATRDLFGNTAAPATTWIGEHAMTTAVLWPVAIIAVCLPLAMLRLRRLGR</sequence>
<dbReference type="InterPro" id="IPR047817">
    <property type="entry name" value="ABC2_TM_bact-type"/>
</dbReference>
<dbReference type="PIRSF" id="PIRSF006648">
    <property type="entry name" value="DrrB"/>
    <property type="match status" value="1"/>
</dbReference>
<evidence type="ECO:0000256" key="6">
    <source>
        <dbReference type="RuleBase" id="RU361157"/>
    </source>
</evidence>
<dbReference type="InterPro" id="IPR000412">
    <property type="entry name" value="ABC_2_transport"/>
</dbReference>
<dbReference type="Proteomes" id="UP000320209">
    <property type="component" value="Unassembled WGS sequence"/>
</dbReference>
<evidence type="ECO:0000259" key="7">
    <source>
        <dbReference type="PROSITE" id="PS51012"/>
    </source>
</evidence>
<dbReference type="InterPro" id="IPR051784">
    <property type="entry name" value="Nod_factor_ABC_transporter"/>
</dbReference>
<dbReference type="PROSITE" id="PS51012">
    <property type="entry name" value="ABC_TM2"/>
    <property type="match status" value="1"/>
</dbReference>
<feature type="transmembrane region" description="Helical" evidence="6">
    <location>
        <begin position="259"/>
        <end position="277"/>
    </location>
</feature>
<keyword evidence="3 6" id="KW-1133">Transmembrane helix</keyword>
<evidence type="ECO:0000256" key="5">
    <source>
        <dbReference type="ARBA" id="ARBA00023251"/>
    </source>
</evidence>
<feature type="transmembrane region" description="Helical" evidence="6">
    <location>
        <begin position="124"/>
        <end position="152"/>
    </location>
</feature>
<organism evidence="8 9">
    <name type="scientific">Nocardioides albertanoniae</name>
    <dbReference type="NCBI Taxonomy" id="1175486"/>
    <lineage>
        <taxon>Bacteria</taxon>
        <taxon>Bacillati</taxon>
        <taxon>Actinomycetota</taxon>
        <taxon>Actinomycetes</taxon>
        <taxon>Propionibacteriales</taxon>
        <taxon>Nocardioidaceae</taxon>
        <taxon>Nocardioides</taxon>
    </lineage>
</organism>
<comment type="subcellular location">
    <subcellularLocation>
        <location evidence="6">Cell membrane</location>
        <topology evidence="6">Multi-pass membrane protein</topology>
    </subcellularLocation>
    <subcellularLocation>
        <location evidence="1">Membrane</location>
        <topology evidence="1">Multi-pass membrane protein</topology>
    </subcellularLocation>
</comment>
<dbReference type="EMBL" id="VFOV01000001">
    <property type="protein sequence ID" value="TQL66682.1"/>
    <property type="molecule type" value="Genomic_DNA"/>
</dbReference>
<dbReference type="InterPro" id="IPR013525">
    <property type="entry name" value="ABC2_TM"/>
</dbReference>
<evidence type="ECO:0000313" key="9">
    <source>
        <dbReference type="Proteomes" id="UP000320209"/>
    </source>
</evidence>
<keyword evidence="4 6" id="KW-0472">Membrane</keyword>
<keyword evidence="9" id="KW-1185">Reference proteome</keyword>
<keyword evidence="5" id="KW-0046">Antibiotic resistance</keyword>
<accession>A0A543A264</accession>
<protein>
    <recommendedName>
        <fullName evidence="6">Transport permease protein</fullName>
    </recommendedName>
</protein>
<dbReference type="GO" id="GO:0046677">
    <property type="term" value="P:response to antibiotic"/>
    <property type="evidence" value="ECO:0007669"/>
    <property type="project" value="UniProtKB-KW"/>
</dbReference>
<evidence type="ECO:0000256" key="3">
    <source>
        <dbReference type="ARBA" id="ARBA00022989"/>
    </source>
</evidence>
<feature type="domain" description="ABC transmembrane type-2" evidence="7">
    <location>
        <begin position="43"/>
        <end position="280"/>
    </location>
</feature>
<dbReference type="OrthoDB" id="3370990at2"/>
<keyword evidence="6" id="KW-0813">Transport</keyword>
<name>A0A543A264_9ACTN</name>
<gene>
    <name evidence="8" type="ORF">FB381_0546</name>
</gene>
<feature type="transmembrane region" description="Helical" evidence="6">
    <location>
        <begin position="192"/>
        <end position="210"/>
    </location>
</feature>
<dbReference type="GO" id="GO:0043190">
    <property type="term" value="C:ATP-binding cassette (ABC) transporter complex"/>
    <property type="evidence" value="ECO:0007669"/>
    <property type="project" value="InterPro"/>
</dbReference>
<dbReference type="Pfam" id="PF01061">
    <property type="entry name" value="ABC2_membrane"/>
    <property type="match status" value="1"/>
</dbReference>
<evidence type="ECO:0000256" key="2">
    <source>
        <dbReference type="ARBA" id="ARBA00022692"/>
    </source>
</evidence>
<feature type="transmembrane region" description="Helical" evidence="6">
    <location>
        <begin position="158"/>
        <end position="185"/>
    </location>
</feature>
<feature type="transmembrane region" description="Helical" evidence="6">
    <location>
        <begin position="45"/>
        <end position="69"/>
    </location>
</feature>
<comment type="similarity">
    <text evidence="6">Belongs to the ABC-2 integral membrane protein family.</text>
</comment>
<evidence type="ECO:0000256" key="1">
    <source>
        <dbReference type="ARBA" id="ARBA00004141"/>
    </source>
</evidence>
<dbReference type="AlphaFoldDB" id="A0A543A264"/>
<evidence type="ECO:0000256" key="4">
    <source>
        <dbReference type="ARBA" id="ARBA00023136"/>
    </source>
</evidence>
<keyword evidence="2 6" id="KW-0812">Transmembrane</keyword>